<evidence type="ECO:0000313" key="2">
    <source>
        <dbReference type="Proteomes" id="UP001430356"/>
    </source>
</evidence>
<name>A0AAW0EW35_9TRYP</name>
<dbReference type="EMBL" id="JAECZO010000128">
    <property type="protein sequence ID" value="KAK7198015.1"/>
    <property type="molecule type" value="Genomic_DNA"/>
</dbReference>
<dbReference type="AlphaFoldDB" id="A0AAW0EW35"/>
<accession>A0AAW0EW35</accession>
<gene>
    <name evidence="1" type="ORF">NESM_000756800</name>
</gene>
<keyword evidence="2" id="KW-1185">Reference proteome</keyword>
<proteinExistence type="predicted"/>
<protein>
    <submittedName>
        <fullName evidence="1">Uncharacterized protein</fullName>
    </submittedName>
</protein>
<evidence type="ECO:0000313" key="1">
    <source>
        <dbReference type="EMBL" id="KAK7198015.1"/>
    </source>
</evidence>
<sequence>MSSAPVGSSAAAAPRHVVLEDDGEYFDEDPTVGRGVPKDAAGELTWAPMQPVPATAQFMDVIKESLASPKASTASSAAQ</sequence>
<organism evidence="1 2">
    <name type="scientific">Novymonas esmeraldas</name>
    <dbReference type="NCBI Taxonomy" id="1808958"/>
    <lineage>
        <taxon>Eukaryota</taxon>
        <taxon>Discoba</taxon>
        <taxon>Euglenozoa</taxon>
        <taxon>Kinetoplastea</taxon>
        <taxon>Metakinetoplastina</taxon>
        <taxon>Trypanosomatida</taxon>
        <taxon>Trypanosomatidae</taxon>
        <taxon>Novymonas</taxon>
    </lineage>
</organism>
<reference evidence="1 2" key="1">
    <citation type="journal article" date="2021" name="MBio">
        <title>A New Model Trypanosomatid, Novymonas esmeraldas: Genomic Perception of Its 'Candidatus Pandoraea novymonadis' Endosymbiont.</title>
        <authorList>
            <person name="Zakharova A."/>
            <person name="Saura A."/>
            <person name="Butenko A."/>
            <person name="Podesvova L."/>
            <person name="Warmusova S."/>
            <person name="Kostygov A.Y."/>
            <person name="Nenarokova A."/>
            <person name="Lukes J."/>
            <person name="Opperdoes F.R."/>
            <person name="Yurchenko V."/>
        </authorList>
    </citation>
    <scope>NUCLEOTIDE SEQUENCE [LARGE SCALE GENOMIC DNA]</scope>
    <source>
        <strain evidence="1 2">E262AT.01</strain>
    </source>
</reference>
<dbReference type="Proteomes" id="UP001430356">
    <property type="component" value="Unassembled WGS sequence"/>
</dbReference>
<comment type="caution">
    <text evidence="1">The sequence shown here is derived from an EMBL/GenBank/DDBJ whole genome shotgun (WGS) entry which is preliminary data.</text>
</comment>